<evidence type="ECO:0000256" key="1">
    <source>
        <dbReference type="ARBA" id="ARBA00004240"/>
    </source>
</evidence>
<dbReference type="InterPro" id="IPR016696">
    <property type="entry name" value="TRAPP-I_su5"/>
</dbReference>
<comment type="subunit">
    <text evidence="7">Part of the multisubunit TRAPP (transport protein particle) complex.</text>
</comment>
<evidence type="ECO:0000256" key="4">
    <source>
        <dbReference type="ARBA" id="ARBA00022824"/>
    </source>
</evidence>
<evidence type="ECO:0000256" key="7">
    <source>
        <dbReference type="PIRNR" id="PIRNR017479"/>
    </source>
</evidence>
<keyword evidence="6 7" id="KW-0333">Golgi apparatus</keyword>
<comment type="caution">
    <text evidence="8">The sequence shown here is derived from an EMBL/GenBank/DDBJ whole genome shotgun (WGS) entry which is preliminary data.</text>
</comment>
<dbReference type="GO" id="GO:1990071">
    <property type="term" value="C:TRAPPII protein complex"/>
    <property type="evidence" value="ECO:0007669"/>
    <property type="project" value="TreeGrafter"/>
</dbReference>
<evidence type="ECO:0000256" key="3">
    <source>
        <dbReference type="ARBA" id="ARBA00022448"/>
    </source>
</evidence>
<sequence length="190" mass="21333">MERRGRPLSVYDRPLQKPRNEVSLSAFAFLFSEVVDYCLKKANVMQELEERLHELGVPAGARVLDLYCCRENRNRRETRLLPMLNFIAQTVWKQLFGHSADLLKGQDHENEYMLNDKALLVNSFITVPRDLGDVNCGAFVAGMVEGILRSAEFPATASAHTVEEPGGGSSTTILVRFEESVMAREKSKAS</sequence>
<keyword evidence="3 7" id="KW-0813">Transport</keyword>
<organism evidence="8 9">
    <name type="scientific">Polarella glacialis</name>
    <name type="common">Dinoflagellate</name>
    <dbReference type="NCBI Taxonomy" id="89957"/>
    <lineage>
        <taxon>Eukaryota</taxon>
        <taxon>Sar</taxon>
        <taxon>Alveolata</taxon>
        <taxon>Dinophyceae</taxon>
        <taxon>Suessiales</taxon>
        <taxon>Suessiaceae</taxon>
        <taxon>Polarella</taxon>
    </lineage>
</organism>
<evidence type="ECO:0000313" key="8">
    <source>
        <dbReference type="EMBL" id="CAE8687724.1"/>
    </source>
</evidence>
<proteinExistence type="inferred from homology"/>
<dbReference type="CDD" id="cd14943">
    <property type="entry name" value="TRAPPC5_Trs31"/>
    <property type="match status" value="1"/>
</dbReference>
<evidence type="ECO:0000256" key="2">
    <source>
        <dbReference type="ARBA" id="ARBA00006218"/>
    </source>
</evidence>
<protein>
    <recommendedName>
        <fullName evidence="7">Trafficking protein particle complex subunit</fullName>
    </recommendedName>
</protein>
<name>A0A813JUZ8_POLGL</name>
<dbReference type="PANTHER" id="PTHR20902">
    <property type="entry name" value="41-2 PROTEIN ANTIGEN-RELATED"/>
    <property type="match status" value="1"/>
</dbReference>
<dbReference type="GO" id="GO:1990072">
    <property type="term" value="C:TRAPPIII protein complex"/>
    <property type="evidence" value="ECO:0007669"/>
    <property type="project" value="TreeGrafter"/>
</dbReference>
<dbReference type="Pfam" id="PF04051">
    <property type="entry name" value="TRAPP"/>
    <property type="match status" value="1"/>
</dbReference>
<comment type="similarity">
    <text evidence="2 7">Belongs to the TRAPP small subunits family. BET3 subfamily.</text>
</comment>
<dbReference type="EMBL" id="CAJNNW010026787">
    <property type="protein sequence ID" value="CAE8687724.1"/>
    <property type="molecule type" value="Genomic_DNA"/>
</dbReference>
<evidence type="ECO:0000256" key="6">
    <source>
        <dbReference type="ARBA" id="ARBA00023034"/>
    </source>
</evidence>
<evidence type="ECO:0000313" key="9">
    <source>
        <dbReference type="Proteomes" id="UP000626109"/>
    </source>
</evidence>
<dbReference type="PANTHER" id="PTHR20902:SF0">
    <property type="entry name" value="TRAFFICKING PROTEIN PARTICLE COMPLEX SUBUNIT 5"/>
    <property type="match status" value="1"/>
</dbReference>
<dbReference type="SUPFAM" id="SSF111126">
    <property type="entry name" value="Ligand-binding domain in the NO signalling and Golgi transport"/>
    <property type="match status" value="1"/>
</dbReference>
<dbReference type="Proteomes" id="UP000626109">
    <property type="component" value="Unassembled WGS sequence"/>
</dbReference>
<keyword evidence="4 7" id="KW-0256">Endoplasmic reticulum</keyword>
<dbReference type="Gene3D" id="3.30.1380.20">
    <property type="entry name" value="Trafficking protein particle complex subunit 3"/>
    <property type="match status" value="1"/>
</dbReference>
<keyword evidence="5 7" id="KW-0931">ER-Golgi transport</keyword>
<dbReference type="AlphaFoldDB" id="A0A813JUZ8"/>
<dbReference type="InterPro" id="IPR007194">
    <property type="entry name" value="TRAPP_component"/>
</dbReference>
<comment type="subcellular location">
    <subcellularLocation>
        <location evidence="1">Endoplasmic reticulum</location>
    </subcellularLocation>
    <subcellularLocation>
        <location evidence="7">Golgi apparatus</location>
        <location evidence="7">cis-Golgi network</location>
    </subcellularLocation>
</comment>
<dbReference type="GO" id="GO:1990070">
    <property type="term" value="C:TRAPPI protein complex"/>
    <property type="evidence" value="ECO:0007669"/>
    <property type="project" value="TreeGrafter"/>
</dbReference>
<gene>
    <name evidence="8" type="ORF">PGLA2088_LOCUS25576</name>
</gene>
<dbReference type="GO" id="GO:0006888">
    <property type="term" value="P:endoplasmic reticulum to Golgi vesicle-mediated transport"/>
    <property type="evidence" value="ECO:0007669"/>
    <property type="project" value="TreeGrafter"/>
</dbReference>
<dbReference type="FunFam" id="3.30.1380.20:FF:000002">
    <property type="entry name" value="Trafficking protein particle complex subunit"/>
    <property type="match status" value="1"/>
</dbReference>
<dbReference type="PIRSF" id="PIRSF017479">
    <property type="entry name" value="TRAPP_I_complex_Trs31"/>
    <property type="match status" value="1"/>
</dbReference>
<dbReference type="GO" id="GO:0005783">
    <property type="term" value="C:endoplasmic reticulum"/>
    <property type="evidence" value="ECO:0007669"/>
    <property type="project" value="UniProtKB-SubCell"/>
</dbReference>
<evidence type="ECO:0000256" key="5">
    <source>
        <dbReference type="ARBA" id="ARBA00022892"/>
    </source>
</evidence>
<accession>A0A813JUZ8</accession>
<dbReference type="InterPro" id="IPR024096">
    <property type="entry name" value="NO_sig/Golgi_transp_ligand-bd"/>
</dbReference>
<reference evidence="8" key="1">
    <citation type="submission" date="2021-02" db="EMBL/GenBank/DDBJ databases">
        <authorList>
            <person name="Dougan E. K."/>
            <person name="Rhodes N."/>
            <person name="Thang M."/>
            <person name="Chan C."/>
        </authorList>
    </citation>
    <scope>NUCLEOTIDE SEQUENCE</scope>
</reference>